<dbReference type="Gene3D" id="1.25.40.10">
    <property type="entry name" value="Tetratricopeptide repeat domain"/>
    <property type="match status" value="3"/>
</dbReference>
<keyword evidence="3" id="KW-1185">Reference proteome</keyword>
<dbReference type="Pfam" id="PF12770">
    <property type="entry name" value="CHAT"/>
    <property type="match status" value="1"/>
</dbReference>
<evidence type="ECO:0000313" key="2">
    <source>
        <dbReference type="EMBL" id="KAG4426845.1"/>
    </source>
</evidence>
<gene>
    <name evidence="2" type="ORF">IFR04_000276</name>
</gene>
<dbReference type="Proteomes" id="UP000664132">
    <property type="component" value="Unassembled WGS sequence"/>
</dbReference>
<evidence type="ECO:0000259" key="1">
    <source>
        <dbReference type="Pfam" id="PF12770"/>
    </source>
</evidence>
<dbReference type="SUPFAM" id="SSF81901">
    <property type="entry name" value="HCP-like"/>
    <property type="match status" value="2"/>
</dbReference>
<dbReference type="PANTHER" id="PTHR19959:SF119">
    <property type="entry name" value="FUNGAL LIPASE-LIKE DOMAIN-CONTAINING PROTEIN"/>
    <property type="match status" value="1"/>
</dbReference>
<evidence type="ECO:0000313" key="3">
    <source>
        <dbReference type="Proteomes" id="UP000664132"/>
    </source>
</evidence>
<dbReference type="OrthoDB" id="5405072at2759"/>
<proteinExistence type="predicted"/>
<reference evidence="2" key="1">
    <citation type="submission" date="2021-02" db="EMBL/GenBank/DDBJ databases">
        <title>Genome sequence Cadophora malorum strain M34.</title>
        <authorList>
            <person name="Stefanovic E."/>
            <person name="Vu D."/>
            <person name="Scully C."/>
            <person name="Dijksterhuis J."/>
            <person name="Roader J."/>
            <person name="Houbraken J."/>
        </authorList>
    </citation>
    <scope>NUCLEOTIDE SEQUENCE</scope>
    <source>
        <strain evidence="2">M34</strain>
    </source>
</reference>
<protein>
    <recommendedName>
        <fullName evidence="1">CHAT domain-containing protein</fullName>
    </recommendedName>
</protein>
<dbReference type="InterPro" id="IPR024983">
    <property type="entry name" value="CHAT_dom"/>
</dbReference>
<feature type="domain" description="CHAT" evidence="1">
    <location>
        <begin position="736"/>
        <end position="996"/>
    </location>
</feature>
<dbReference type="EMBL" id="JAFJYH010000001">
    <property type="protein sequence ID" value="KAG4426845.1"/>
    <property type="molecule type" value="Genomic_DNA"/>
</dbReference>
<dbReference type="PANTHER" id="PTHR19959">
    <property type="entry name" value="KINESIN LIGHT CHAIN"/>
    <property type="match status" value="1"/>
</dbReference>
<dbReference type="InterPro" id="IPR011990">
    <property type="entry name" value="TPR-like_helical_dom_sf"/>
</dbReference>
<accession>A0A8H8BWM1</accession>
<name>A0A8H8BWM1_9HELO</name>
<comment type="caution">
    <text evidence="2">The sequence shown here is derived from an EMBL/GenBank/DDBJ whole genome shotgun (WGS) entry which is preliminary data.</text>
</comment>
<dbReference type="SUPFAM" id="SSF48452">
    <property type="entry name" value="TPR-like"/>
    <property type="match status" value="1"/>
</dbReference>
<dbReference type="AlphaFoldDB" id="A0A8H8BWM1"/>
<sequence length="1075" mass="120610">MADLDTAIQRLQEALDRTPTDHPDRAHRLYCLGVGYRDRYLATGTMADLDIAIQRFQEAFDRTIIDHPDRAHRLYCLGVGYRDRYQATGAMADLDIAIQRFQEAFDRTMIDHPDRAHRLYCLGVGYRDRYLATGAMSDLDTAVQRLQEALDRTPTDHPDRARRFHSLGVGYGDRYLATGAMADLDTAIQRLQEAIDRTPIDHPDRAHRLQDLGVRYNDKYQATGAMADLDIAIQRYQEALDRTPIDHPDRARRLYCLGAGYGDRYQATGALADLDTAIQRFRETIDRTPIDHPDRAHRLEGLGVGYRDRYLATGAMGDLDTAIQRLQEALDRTMIDHPDRARRLYCLGAGYGNRYQATGVMTDLDIAIQRFQEALDRTPTDHPDQARRLEGLGAGYGNKYQATKAIADLDTAIQRYQDALDRTPTDHPDRARRLYSLGAGYRDRYLATGAMADLDTAIQRLQEALDRTPIDHPDRALRLEGLGVGYDNKYQATGAMADLDIAIQRYQEALENATSLAKDRLRAGRALLTIHAQAKKWVDAFETASKTIPLVPSLAPRSLENSDKQRLLVRTSGLASDGAAIALNAAQSPVHAIQLLELGREVIAGSLNEIRADISELQQKHPRLAEEYINFRNQLDTAKTLTQRQVDQRYTAGQKLEEEIQKIRTLPGFDRFLLAPSEDELKSAAKYGPIVVINVSEYRCDALIIESHQIRSLELPHLSSDDIRLRVIKDLWAPEILEWIWEAIAQPILNTLGFTKQPPEGCWPRIWWIPTGQLNKFPLHAAGHHIDGSTETVLDRVISSYSSSIKAIIHGRRQRHSLEGIPSAPVRALLIAIESAPGSSRLPFATGEVEMLHDLCQSMALDPIKSGRRKQNVMSHLPHCDIFHFAGHGYTDANDPSKSYLLLEDGESDPLTVADLLDLNLRERSPFLAYLSACGTGRIKGDEFVDENIHLISACQLAGYRHVVGTLWEVKDETCVDMARLTYEGIRDRGMTDESVAWGLHKAARELRGRWLSKSVKAEGGSILAGEEDVSLGVDEAAARSYGAQRNDRLPRDMVPRDDDEKEAGLWVPYVHFGV</sequence>
<organism evidence="2 3">
    <name type="scientific">Cadophora malorum</name>
    <dbReference type="NCBI Taxonomy" id="108018"/>
    <lineage>
        <taxon>Eukaryota</taxon>
        <taxon>Fungi</taxon>
        <taxon>Dikarya</taxon>
        <taxon>Ascomycota</taxon>
        <taxon>Pezizomycotina</taxon>
        <taxon>Leotiomycetes</taxon>
        <taxon>Helotiales</taxon>
        <taxon>Ploettnerulaceae</taxon>
        <taxon>Cadophora</taxon>
    </lineage>
</organism>
<dbReference type="Pfam" id="PF13374">
    <property type="entry name" value="TPR_10"/>
    <property type="match status" value="1"/>
</dbReference>